<comment type="caution">
    <text evidence="6">The sequence shown here is derived from an EMBL/GenBank/DDBJ whole genome shotgun (WGS) entry which is preliminary data.</text>
</comment>
<dbReference type="Gene3D" id="1.10.357.10">
    <property type="entry name" value="Tetracycline Repressor, domain 2"/>
    <property type="match status" value="1"/>
</dbReference>
<dbReference type="EMBL" id="JBHTOC010000004">
    <property type="protein sequence ID" value="MFD1429286.1"/>
    <property type="molecule type" value="Genomic_DNA"/>
</dbReference>
<dbReference type="PANTHER" id="PTHR47506">
    <property type="entry name" value="TRANSCRIPTIONAL REGULATORY PROTEIN"/>
    <property type="match status" value="1"/>
</dbReference>
<dbReference type="SUPFAM" id="SSF48498">
    <property type="entry name" value="Tetracyclin repressor-like, C-terminal domain"/>
    <property type="match status" value="1"/>
</dbReference>
<sequence length="210" mass="22913">MLSEDERKDDLLTRIDQVLVRDGLSGLTMGTLAKRVGVSRGKLYLYFESKEAVIEAVVARQLAIIEAASAGKNEALALRLMDELTVLTAGSPLFLSDLMQQYPRQGARLNRALNEWQTQLADELQTGINKGRLQAIDPVLLIRVVKAGVGDLLADPRFGGDAARETLTGLLQLQLVALVGPDKAAKALAKPKLQQRLSQLATQLAERYPQ</sequence>
<feature type="DNA-binding region" description="H-T-H motif" evidence="4">
    <location>
        <begin position="28"/>
        <end position="47"/>
    </location>
</feature>
<dbReference type="Proteomes" id="UP001597196">
    <property type="component" value="Unassembled WGS sequence"/>
</dbReference>
<accession>A0ABW4CIA5</accession>
<dbReference type="Pfam" id="PF00440">
    <property type="entry name" value="TetR_N"/>
    <property type="match status" value="1"/>
</dbReference>
<name>A0ABW4CIA5_9LACO</name>
<keyword evidence="2 4" id="KW-0238">DNA-binding</keyword>
<protein>
    <submittedName>
        <fullName evidence="6">TetR/AcrR family transcriptional regulator</fullName>
    </submittedName>
</protein>
<evidence type="ECO:0000313" key="7">
    <source>
        <dbReference type="Proteomes" id="UP001597196"/>
    </source>
</evidence>
<reference evidence="7" key="1">
    <citation type="journal article" date="2019" name="Int. J. Syst. Evol. Microbiol.">
        <title>The Global Catalogue of Microorganisms (GCM) 10K type strain sequencing project: providing services to taxonomists for standard genome sequencing and annotation.</title>
        <authorList>
            <consortium name="The Broad Institute Genomics Platform"/>
            <consortium name="The Broad Institute Genome Sequencing Center for Infectious Disease"/>
            <person name="Wu L."/>
            <person name="Ma J."/>
        </authorList>
    </citation>
    <scope>NUCLEOTIDE SEQUENCE [LARGE SCALE GENOMIC DNA]</scope>
    <source>
        <strain evidence="7">CCM 8980</strain>
    </source>
</reference>
<keyword evidence="1" id="KW-0805">Transcription regulation</keyword>
<proteinExistence type="predicted"/>
<evidence type="ECO:0000313" key="6">
    <source>
        <dbReference type="EMBL" id="MFD1429286.1"/>
    </source>
</evidence>
<dbReference type="InterPro" id="IPR023772">
    <property type="entry name" value="DNA-bd_HTH_TetR-type_CS"/>
</dbReference>
<dbReference type="InterPro" id="IPR009057">
    <property type="entry name" value="Homeodomain-like_sf"/>
</dbReference>
<evidence type="ECO:0000256" key="4">
    <source>
        <dbReference type="PROSITE-ProRule" id="PRU00335"/>
    </source>
</evidence>
<keyword evidence="7" id="KW-1185">Reference proteome</keyword>
<evidence type="ECO:0000259" key="5">
    <source>
        <dbReference type="PROSITE" id="PS50977"/>
    </source>
</evidence>
<dbReference type="InterPro" id="IPR036271">
    <property type="entry name" value="Tet_transcr_reg_TetR-rel_C_sf"/>
</dbReference>
<dbReference type="SUPFAM" id="SSF46689">
    <property type="entry name" value="Homeodomain-like"/>
    <property type="match status" value="1"/>
</dbReference>
<gene>
    <name evidence="6" type="ORF">ACFQ4P_03345</name>
</gene>
<evidence type="ECO:0000256" key="1">
    <source>
        <dbReference type="ARBA" id="ARBA00023015"/>
    </source>
</evidence>
<dbReference type="PROSITE" id="PS01081">
    <property type="entry name" value="HTH_TETR_1"/>
    <property type="match status" value="1"/>
</dbReference>
<dbReference type="PROSITE" id="PS50977">
    <property type="entry name" value="HTH_TETR_2"/>
    <property type="match status" value="1"/>
</dbReference>
<keyword evidence="3" id="KW-0804">Transcription</keyword>
<evidence type="ECO:0000256" key="2">
    <source>
        <dbReference type="ARBA" id="ARBA00023125"/>
    </source>
</evidence>
<dbReference type="InterPro" id="IPR001647">
    <property type="entry name" value="HTH_TetR"/>
</dbReference>
<feature type="domain" description="HTH tetR-type" evidence="5">
    <location>
        <begin position="5"/>
        <end position="65"/>
    </location>
</feature>
<evidence type="ECO:0000256" key="3">
    <source>
        <dbReference type="ARBA" id="ARBA00023163"/>
    </source>
</evidence>
<organism evidence="6 7">
    <name type="scientific">Lacticaseibacillus mingshuiensis</name>
    <dbReference type="NCBI Taxonomy" id="2799574"/>
    <lineage>
        <taxon>Bacteria</taxon>
        <taxon>Bacillati</taxon>
        <taxon>Bacillota</taxon>
        <taxon>Bacilli</taxon>
        <taxon>Lactobacillales</taxon>
        <taxon>Lactobacillaceae</taxon>
        <taxon>Lacticaseibacillus</taxon>
    </lineage>
</organism>
<dbReference type="PANTHER" id="PTHR47506:SF6">
    <property type="entry name" value="HTH-TYPE TRANSCRIPTIONAL REPRESSOR NEMR"/>
    <property type="match status" value="1"/>
</dbReference>
<dbReference type="RefSeq" id="WP_203626218.1">
    <property type="nucleotide sequence ID" value="NZ_BOLQ01000003.1"/>
</dbReference>